<dbReference type="OrthoDB" id="2337140at2759"/>
<reference evidence="2" key="1">
    <citation type="submission" date="2021-05" db="EMBL/GenBank/DDBJ databases">
        <authorList>
            <person name="Tigano A."/>
        </authorList>
    </citation>
    <scope>NUCLEOTIDE SEQUENCE</scope>
</reference>
<dbReference type="PANTHER" id="PTHR16155:SF20">
    <property type="entry name" value="STERILE ALPHA MOTIF DOMAIN-CONTAINING PROTEIN 9-LIKE"/>
    <property type="match status" value="1"/>
</dbReference>
<dbReference type="GO" id="GO:0005737">
    <property type="term" value="C:cytoplasm"/>
    <property type="evidence" value="ECO:0007669"/>
    <property type="project" value="TreeGrafter"/>
</dbReference>
<dbReference type="PROSITE" id="PS50105">
    <property type="entry name" value="SAM_DOMAIN"/>
    <property type="match status" value="1"/>
</dbReference>
<comment type="caution">
    <text evidence="2">The sequence shown here is derived from an EMBL/GenBank/DDBJ whole genome shotgun (WGS) entry which is preliminary data.</text>
</comment>
<dbReference type="Gene3D" id="1.10.150.50">
    <property type="entry name" value="Transcription Factor, Ets-1"/>
    <property type="match status" value="1"/>
</dbReference>
<sequence>MMAISEAVHGRSASMCLFQMVQNFREEASFLISTVRGKPLSPLCLWMFGTLVGLRLDSGRILVGLRWDALSASVPRRGEARGTDQTGMLSLPLQVDLSESETAVGDQKIHHKVYQETKNTLMPKRCLNESEVDHMTEGELPPDIKDWSKHQVRQWALGLKGVDASVADLLLEQDISGPILLHLDTEKLKQIGLTYGPAFHLIHARDERETFQKEEPTRPTNQPGKPCKPYPFCRYHDTLCYVEDSVVDVTESGASDWIEPCHEYKAFINTTDETKFVKFTAEVIRFAAACMNSRTNGTIHFGIGDWPDFIHGQVLGVVAEDREAYAKELTSAINACFEYKHQQAAQMCIKPPRFVEVLKKNSTSSDKCVIEVDIVPESSICLENFYHTQSKKKNKKKPKEAGPSRCFFVRDGGSSRDLLTDGSEKEYHQFVESTAQRSQLRRSAEEKHLAVVRSSTQGSKLIQMITGGSASLDKSGFERYVIVTDKTHPSHFESVEFLIELNPTAVLDFDPESAKHGLYQYFDHLSTVTPHLPARYKITEGVEDIANKLKLTRNTSWVFCNGGIEGEAPSECDEWLIEKGASVRDVISFLCRKDVLPNKKFLVIFLLLSAVRERMDPLVETFCTFWQELQGKEQILCVFDSEKAFTSWRVLIKARCRIDIDDRCVYELSFAEVNGTILSLWSKNRRDIRFLPCGGESKVGLDKKVERRMNTLEILCVNQCDGGEEDRITIEKNFYKGGKVSWWNFYFSEQPGSMPFIKRDKFHYIRDTVLPDLRSLTKACVLLSLLHAPGCGGTTLAMHLLWDLRHSYRCAVLKSSSSDPGEIAEQVVVLLRHPHKEEIPKIPVLLMIDDFNDMEKVLDLVQLIEKECAKTDVQSSGVQVIVLNCMRTECSELTQPTAETVFIGNDLSEKEQKMFAEKLVEIEKIHKNAETFYGFMIMKANFNQEYIEGVVRNTLRSFNINQKHAQLLVVLVLLNVYCKDSCLSVSLCEDFLDLRPRPVCGTIKIEDGFGNFSSFIVTCTVEGNVVFQAVKMIHSKIARQCLKELTTTHNATKAEITDLLLTTDQLYESTQGQGKLKQDVHRILVKRNYSAEEESQFSPLIQEIACDTPGLEEMVLKNASKRFDKDAIISQLLARYYYLKKKDFSEARNWAEKAKGLSRDSSYIADTSAQVLKHELKNAIAYCRAEQVSSDKLSSFLKMAQSAIEAFRQTQDLAKKESIQRLSTKTDNSPFNTAGCLGEIQVGVLIIDLLENTPVFSSGDVRHDLMAQVLSGEVRFQDIEKNDPRRSKNRAYYDTFKQHEGILYDLKCRMKLNIDYLEKLYVNLGPRFRVQDCREQVAQNELFRCFRRYAKVFLQSAVLSKNKMLGERMRVLQIRQFLEKENADTYSGILKCLSSKIPTEKIEKIVTQYQLICQPNHEPTVKHRTNFIYANVVLSHIKLGSQQLLPYPQLQKALNELLAMQIPLSDSLPVHYIAVVLLWTDCRTPGTLGTFISQMKSSYHDEMREVYNGKTPIMHFLLGKKRGYERLVHIGQIRGLVAEQEQFDAMWRNGKIWKERKVCELLLRVTGEVNGDGILVNIQDDYRVKVAPTYRSQISGCAGGSRVSFFIGFSMKGPIALDIEPLR</sequence>
<feature type="domain" description="SAM" evidence="1">
    <location>
        <begin position="147"/>
        <end position="194"/>
    </location>
</feature>
<name>A0A8S4ACZ3_9TELE</name>
<proteinExistence type="predicted"/>
<dbReference type="EMBL" id="CAJRST010001113">
    <property type="protein sequence ID" value="CAG5865997.1"/>
    <property type="molecule type" value="Genomic_DNA"/>
</dbReference>
<protein>
    <submittedName>
        <fullName evidence="2">(Atlantic silverside) hypothetical protein</fullName>
    </submittedName>
</protein>
<dbReference type="Proteomes" id="UP000677803">
    <property type="component" value="Unassembled WGS sequence"/>
</dbReference>
<dbReference type="SUPFAM" id="SSF47769">
    <property type="entry name" value="SAM/Pointed domain"/>
    <property type="match status" value="1"/>
</dbReference>
<accession>A0A8S4ACZ3</accession>
<evidence type="ECO:0000313" key="2">
    <source>
        <dbReference type="EMBL" id="CAG5865997.1"/>
    </source>
</evidence>
<organism evidence="2 3">
    <name type="scientific">Menidia menidia</name>
    <name type="common">Atlantic silverside</name>
    <dbReference type="NCBI Taxonomy" id="238744"/>
    <lineage>
        <taxon>Eukaryota</taxon>
        <taxon>Metazoa</taxon>
        <taxon>Chordata</taxon>
        <taxon>Craniata</taxon>
        <taxon>Vertebrata</taxon>
        <taxon>Euteleostomi</taxon>
        <taxon>Actinopterygii</taxon>
        <taxon>Neopterygii</taxon>
        <taxon>Teleostei</taxon>
        <taxon>Neoteleostei</taxon>
        <taxon>Acanthomorphata</taxon>
        <taxon>Ovalentaria</taxon>
        <taxon>Atherinomorphae</taxon>
        <taxon>Atheriniformes</taxon>
        <taxon>Atherinopsidae</taxon>
        <taxon>Menidiinae</taxon>
        <taxon>Menidia</taxon>
    </lineage>
</organism>
<evidence type="ECO:0000313" key="3">
    <source>
        <dbReference type="Proteomes" id="UP000677803"/>
    </source>
</evidence>
<dbReference type="InterPro" id="IPR013761">
    <property type="entry name" value="SAM/pointed_sf"/>
</dbReference>
<keyword evidence="3" id="KW-1185">Reference proteome</keyword>
<gene>
    <name evidence="2" type="ORF">MMEN_LOCUS2637</name>
</gene>
<evidence type="ECO:0000259" key="1">
    <source>
        <dbReference type="PROSITE" id="PS50105"/>
    </source>
</evidence>
<dbReference type="PANTHER" id="PTHR16155">
    <property type="entry name" value="DED DOMAIN-CONTAINING PROTEIN"/>
    <property type="match status" value="1"/>
</dbReference>
<dbReference type="InterPro" id="IPR001660">
    <property type="entry name" value="SAM"/>
</dbReference>